<dbReference type="PaxDb" id="284590-Q6CVT1"/>
<dbReference type="FunCoup" id="Q6CVT1">
    <property type="interactions" value="52"/>
</dbReference>
<dbReference type="InterPro" id="IPR036812">
    <property type="entry name" value="NAD(P)_OxRdtase_dom_sf"/>
</dbReference>
<dbReference type="EMBL" id="CR382122">
    <property type="protein sequence ID" value="CAH02351.1"/>
    <property type="molecule type" value="Genomic_DNA"/>
</dbReference>
<dbReference type="InterPro" id="IPR050791">
    <property type="entry name" value="Aldo-Keto_reductase"/>
</dbReference>
<sequence length="342" mass="37989">MPSPSDYRSQLLNNVALGYGLMSFTWRAEPIAPEAASKTFKKVLEFTGDKKALFNVGEFYGEPLSNYKLLQSYFDKYPEDREKVIISAKGAVDLQTLSPAGDAKSVSASIENTLKVFNGYVDIYEPARLDLELIKKTGESVFPRETFDTIVEYVKKGKIGGISLSEVTAEQIRAIHKEYGEYLVCVEVELSMFSAEILSNGIVDTCNELGLPIVAYSPLGRGLLTGALAKSSDIPAGDFRIQLKRFQDDAFAHNKSLVEFLENEIIAKRSDNVTLPQVAIGWIRAISKNYPNTKIIPIPSGTTVDKVTSNYSFIELSDEELAKIDKFLQSFKTVGGRYEMIR</sequence>
<dbReference type="OMA" id="YPVEETI"/>
<dbReference type="CDD" id="cd19077">
    <property type="entry name" value="AKR_AKR8A1-2"/>
    <property type="match status" value="1"/>
</dbReference>
<evidence type="ECO:0000313" key="3">
    <source>
        <dbReference type="EMBL" id="CAH02351.1"/>
    </source>
</evidence>
<evidence type="ECO:0000313" key="4">
    <source>
        <dbReference type="Proteomes" id="UP000000598"/>
    </source>
</evidence>
<reference evidence="3 4" key="1">
    <citation type="journal article" date="2004" name="Nature">
        <title>Genome evolution in yeasts.</title>
        <authorList>
            <consortium name="Genolevures"/>
            <person name="Dujon B."/>
            <person name="Sherman D."/>
            <person name="Fischer G."/>
            <person name="Durrens P."/>
            <person name="Casaregola S."/>
            <person name="Lafontaine I."/>
            <person name="de Montigny J."/>
            <person name="Marck C."/>
            <person name="Neuveglise C."/>
            <person name="Talla E."/>
            <person name="Goffard N."/>
            <person name="Frangeul L."/>
            <person name="Aigle M."/>
            <person name="Anthouard V."/>
            <person name="Babour A."/>
            <person name="Barbe V."/>
            <person name="Barnay S."/>
            <person name="Blanchin S."/>
            <person name="Beckerich J.M."/>
            <person name="Beyne E."/>
            <person name="Bleykasten C."/>
            <person name="Boisrame A."/>
            <person name="Boyer J."/>
            <person name="Cattolico L."/>
            <person name="Confanioleri F."/>
            <person name="de Daruvar A."/>
            <person name="Despons L."/>
            <person name="Fabre E."/>
            <person name="Fairhead C."/>
            <person name="Ferry-Dumazet H."/>
            <person name="Groppi A."/>
            <person name="Hantraye F."/>
            <person name="Hennequin C."/>
            <person name="Jauniaux N."/>
            <person name="Joyet P."/>
            <person name="Kachouri R."/>
            <person name="Kerrest A."/>
            <person name="Koszul R."/>
            <person name="Lemaire M."/>
            <person name="Lesur I."/>
            <person name="Ma L."/>
            <person name="Muller H."/>
            <person name="Nicaud J.M."/>
            <person name="Nikolski M."/>
            <person name="Oztas S."/>
            <person name="Ozier-Kalogeropoulos O."/>
            <person name="Pellenz S."/>
            <person name="Potier S."/>
            <person name="Richard G.F."/>
            <person name="Straub M.L."/>
            <person name="Suleau A."/>
            <person name="Swennene D."/>
            <person name="Tekaia F."/>
            <person name="Wesolowski-Louvel M."/>
            <person name="Westhof E."/>
            <person name="Wirth B."/>
            <person name="Zeniou-Meyer M."/>
            <person name="Zivanovic I."/>
            <person name="Bolotin-Fukuhara M."/>
            <person name="Thierry A."/>
            <person name="Bouchier C."/>
            <person name="Caudron B."/>
            <person name="Scarpelli C."/>
            <person name="Gaillardin C."/>
            <person name="Weissenbach J."/>
            <person name="Wincker P."/>
            <person name="Souciet J.L."/>
        </authorList>
    </citation>
    <scope>NUCLEOTIDE SEQUENCE [LARGE SCALE GENOMIC DNA]</scope>
    <source>
        <strain evidence="4">ATCC 8585 / CBS 2359 / DSM 70799 / NBRC 1267 / NRRL Y-1140 / WM37</strain>
    </source>
</reference>
<protein>
    <submittedName>
        <fullName evidence="3">KLLA0B09658p</fullName>
    </submittedName>
</protein>
<accession>Q6CVT1</accession>
<organism evidence="3 4">
    <name type="scientific">Kluyveromyces lactis (strain ATCC 8585 / CBS 2359 / DSM 70799 / NBRC 1267 / NRRL Y-1140 / WM37)</name>
    <name type="common">Yeast</name>
    <name type="synonym">Candida sphaerica</name>
    <dbReference type="NCBI Taxonomy" id="284590"/>
    <lineage>
        <taxon>Eukaryota</taxon>
        <taxon>Fungi</taxon>
        <taxon>Dikarya</taxon>
        <taxon>Ascomycota</taxon>
        <taxon>Saccharomycotina</taxon>
        <taxon>Saccharomycetes</taxon>
        <taxon>Saccharomycetales</taxon>
        <taxon>Saccharomycetaceae</taxon>
        <taxon>Kluyveromyces</taxon>
    </lineage>
</organism>
<dbReference type="InterPro" id="IPR023210">
    <property type="entry name" value="NADP_OxRdtase_dom"/>
</dbReference>
<dbReference type="GeneID" id="2897464"/>
<keyword evidence="1" id="KW-0560">Oxidoreductase</keyword>
<dbReference type="KEGG" id="kla:KLLA0_B09658g"/>
<evidence type="ECO:0000259" key="2">
    <source>
        <dbReference type="Pfam" id="PF00248"/>
    </source>
</evidence>
<dbReference type="eggNOG" id="KOG1575">
    <property type="taxonomic scope" value="Eukaryota"/>
</dbReference>
<keyword evidence="4" id="KW-1185">Reference proteome</keyword>
<gene>
    <name evidence="3" type="ORF">KLLA0_B09658g</name>
</gene>
<dbReference type="GO" id="GO:0016491">
    <property type="term" value="F:oxidoreductase activity"/>
    <property type="evidence" value="ECO:0007669"/>
    <property type="project" value="UniProtKB-KW"/>
</dbReference>
<name>Q6CVT1_KLULA</name>
<dbReference type="AlphaFoldDB" id="Q6CVT1"/>
<dbReference type="GO" id="GO:0005737">
    <property type="term" value="C:cytoplasm"/>
    <property type="evidence" value="ECO:0007669"/>
    <property type="project" value="TreeGrafter"/>
</dbReference>
<dbReference type="Gene3D" id="3.20.20.100">
    <property type="entry name" value="NADP-dependent oxidoreductase domain"/>
    <property type="match status" value="1"/>
</dbReference>
<dbReference type="SUPFAM" id="SSF51430">
    <property type="entry name" value="NAD(P)-linked oxidoreductase"/>
    <property type="match status" value="1"/>
</dbReference>
<dbReference type="Proteomes" id="UP000000598">
    <property type="component" value="Chromosome B"/>
</dbReference>
<dbReference type="PANTHER" id="PTHR43625">
    <property type="entry name" value="AFLATOXIN B1 ALDEHYDE REDUCTASE"/>
    <property type="match status" value="1"/>
</dbReference>
<dbReference type="Pfam" id="PF00248">
    <property type="entry name" value="Aldo_ket_red"/>
    <property type="match status" value="1"/>
</dbReference>
<dbReference type="InParanoid" id="Q6CVT1"/>
<proteinExistence type="predicted"/>
<dbReference type="HOGENOM" id="CLU_023205_2_1_1"/>
<feature type="domain" description="NADP-dependent oxidoreductase" evidence="2">
    <location>
        <begin position="17"/>
        <end position="327"/>
    </location>
</feature>
<dbReference type="RefSeq" id="XP_451958.1">
    <property type="nucleotide sequence ID" value="XM_451958.1"/>
</dbReference>
<evidence type="ECO:0000256" key="1">
    <source>
        <dbReference type="ARBA" id="ARBA00023002"/>
    </source>
</evidence>
<dbReference type="STRING" id="284590.Q6CVT1"/>
<dbReference type="PANTHER" id="PTHR43625:SF78">
    <property type="entry name" value="PYRIDOXAL REDUCTASE-RELATED"/>
    <property type="match status" value="1"/>
</dbReference>